<feature type="domain" description="Dienelactone hydrolase" evidence="3">
    <location>
        <begin position="57"/>
        <end position="296"/>
    </location>
</feature>
<evidence type="ECO:0000256" key="2">
    <source>
        <dbReference type="SAM" id="SignalP"/>
    </source>
</evidence>
<dbReference type="InterPro" id="IPR002925">
    <property type="entry name" value="Dienelactn_hydro"/>
</dbReference>
<name>A0AA41WZU1_9RALS</name>
<gene>
    <name evidence="4" type="ORF">NKG59_24140</name>
</gene>
<organism evidence="4 5">
    <name type="scientific">Ralstonia chuxiongensis</name>
    <dbReference type="NCBI Taxonomy" id="2957504"/>
    <lineage>
        <taxon>Bacteria</taxon>
        <taxon>Pseudomonadati</taxon>
        <taxon>Pseudomonadota</taxon>
        <taxon>Betaproteobacteria</taxon>
        <taxon>Burkholderiales</taxon>
        <taxon>Burkholderiaceae</taxon>
        <taxon>Ralstonia</taxon>
    </lineage>
</organism>
<reference evidence="5" key="1">
    <citation type="journal article" date="2023" name="Front. Microbiol.">
        <title>Ralstonia chuxiongensis sp. nov., Ralstonia mojiangensis sp. nov., and Ralstonia soli sp. nov., isolated from tobacco fields, are three novel species in the family Burkholderiaceae.</title>
        <authorList>
            <person name="Lu C.H."/>
            <person name="Zhang Y.Y."/>
            <person name="Jiang N."/>
            <person name="Chen W."/>
            <person name="Shao X."/>
            <person name="Zhao Z.M."/>
            <person name="Lu W.L."/>
            <person name="Hu X."/>
            <person name="Xi Y.X."/>
            <person name="Zou S.Y."/>
            <person name="Wei Q.J."/>
            <person name="Lin Z.L."/>
            <person name="Gong L."/>
            <person name="Gai X.T."/>
            <person name="Zhang L.Q."/>
            <person name="Li J.Y."/>
            <person name="Jin Y."/>
            <person name="Xia Z.Y."/>
        </authorList>
    </citation>
    <scope>NUCLEOTIDE SEQUENCE [LARGE SCALE GENOMIC DNA]</scope>
    <source>
        <strain evidence="5">21YRMH01-3</strain>
    </source>
</reference>
<evidence type="ECO:0000313" key="5">
    <source>
        <dbReference type="Proteomes" id="UP001162793"/>
    </source>
</evidence>
<feature type="signal peptide" evidence="2">
    <location>
        <begin position="1"/>
        <end position="21"/>
    </location>
</feature>
<dbReference type="Gene3D" id="3.40.50.1820">
    <property type="entry name" value="alpha/beta hydrolase"/>
    <property type="match status" value="1"/>
</dbReference>
<protein>
    <submittedName>
        <fullName evidence="4">Dienelactone hydrolase family protein</fullName>
    </submittedName>
</protein>
<dbReference type="InterPro" id="IPR050261">
    <property type="entry name" value="FrsA_esterase"/>
</dbReference>
<evidence type="ECO:0000259" key="3">
    <source>
        <dbReference type="Pfam" id="PF01738"/>
    </source>
</evidence>
<dbReference type="Proteomes" id="UP001162793">
    <property type="component" value="Unassembled WGS sequence"/>
</dbReference>
<dbReference type="PANTHER" id="PTHR22946">
    <property type="entry name" value="DIENELACTONE HYDROLASE DOMAIN-CONTAINING PROTEIN-RELATED"/>
    <property type="match status" value="1"/>
</dbReference>
<feature type="chain" id="PRO_5041277962" evidence="2">
    <location>
        <begin position="22"/>
        <end position="302"/>
    </location>
</feature>
<dbReference type="RefSeq" id="WP_253542267.1">
    <property type="nucleotide sequence ID" value="NZ_JAMYWC010000009.1"/>
</dbReference>
<dbReference type="GO" id="GO:0052689">
    <property type="term" value="F:carboxylic ester hydrolase activity"/>
    <property type="evidence" value="ECO:0007669"/>
    <property type="project" value="UniProtKB-ARBA"/>
</dbReference>
<proteinExistence type="predicted"/>
<keyword evidence="1 4" id="KW-0378">Hydrolase</keyword>
<dbReference type="PANTHER" id="PTHR22946:SF9">
    <property type="entry name" value="POLYKETIDE TRANSFERASE AF380"/>
    <property type="match status" value="1"/>
</dbReference>
<dbReference type="Pfam" id="PF01738">
    <property type="entry name" value="DLH"/>
    <property type="match status" value="1"/>
</dbReference>
<dbReference type="AlphaFoldDB" id="A0AA41WZU1"/>
<accession>A0AA41WZU1</accession>
<dbReference type="EMBL" id="JAMYWC010000009">
    <property type="protein sequence ID" value="MCP1175467.1"/>
    <property type="molecule type" value="Genomic_DNA"/>
</dbReference>
<keyword evidence="2" id="KW-0732">Signal</keyword>
<evidence type="ECO:0000313" key="4">
    <source>
        <dbReference type="EMBL" id="MCP1175467.1"/>
    </source>
</evidence>
<keyword evidence="5" id="KW-1185">Reference proteome</keyword>
<evidence type="ECO:0000256" key="1">
    <source>
        <dbReference type="ARBA" id="ARBA00022801"/>
    </source>
</evidence>
<comment type="caution">
    <text evidence="4">The sequence shown here is derived from an EMBL/GenBank/DDBJ whole genome shotgun (WGS) entry which is preliminary data.</text>
</comment>
<dbReference type="InterPro" id="IPR029058">
    <property type="entry name" value="AB_hydrolase_fold"/>
</dbReference>
<dbReference type="SUPFAM" id="SSF53474">
    <property type="entry name" value="alpha/beta-Hydrolases"/>
    <property type="match status" value="1"/>
</dbReference>
<sequence length="302" mass="32901">MTFIHRCALAIALALPLLAHAQIDTQTLRAGASRAPDLTFPDKVSELGMLTTPAMALYKPAGDGPFPALVLQHQCSGLGHGKRQNQAMLEWARRAVSHGYVALLIDSLGPRGVESVCMGPQGGVTPMRGVRDALQAAAYLRQFDFVDKARIAHAGYSWGAMMGLGLSSKHWAEALGDGTRFAAAVAFYPVCSGLKLRNGTPLDILNPDIDRPLLVLMGEADTEGPAAECVSRLQAAKDAGAPVQWYVYPDTTHCWDCQRLNNFSKTDVRGHQVVYHYSPQATEDSERRMFEFLDQALQIKRP</sequence>